<dbReference type="Proteomes" id="UP000297668">
    <property type="component" value="Unassembled WGS sequence"/>
</dbReference>
<dbReference type="SUPFAM" id="SSF46689">
    <property type="entry name" value="Homeodomain-like"/>
    <property type="match status" value="1"/>
</dbReference>
<dbReference type="InterPro" id="IPR007367">
    <property type="entry name" value="DUF433"/>
</dbReference>
<dbReference type="InterPro" id="IPR036388">
    <property type="entry name" value="WH-like_DNA-bd_sf"/>
</dbReference>
<dbReference type="EMBL" id="SJZF01000043">
    <property type="protein sequence ID" value="TFU24990.1"/>
    <property type="molecule type" value="Genomic_DNA"/>
</dbReference>
<dbReference type="Pfam" id="PF04255">
    <property type="entry name" value="DUF433"/>
    <property type="match status" value="1"/>
</dbReference>
<accession>A0A4Y9F8R9</accession>
<sequence>MEGAIVVDPEVMGGKPVVAGTRITMEEILRRLAAGETPEDILQAFPRLTPEGLRAALLCAAEAVGGERTYPYPERAA</sequence>
<comment type="caution">
    <text evidence="1">The sequence shown here is derived from an EMBL/GenBank/DDBJ whole genome shotgun (WGS) entry which is preliminary data.</text>
</comment>
<dbReference type="AlphaFoldDB" id="A0A4Y9F8R9"/>
<evidence type="ECO:0000313" key="1">
    <source>
        <dbReference type="EMBL" id="TFU24990.1"/>
    </source>
</evidence>
<dbReference type="PANTHER" id="PTHR34849:SF3">
    <property type="entry name" value="SSR2962 PROTEIN"/>
    <property type="match status" value="1"/>
</dbReference>
<organism evidence="1 2">
    <name type="scientific">Thermus tengchongensis</name>
    <dbReference type="NCBI Taxonomy" id="1214928"/>
    <lineage>
        <taxon>Bacteria</taxon>
        <taxon>Thermotogati</taxon>
        <taxon>Deinococcota</taxon>
        <taxon>Deinococci</taxon>
        <taxon>Thermales</taxon>
        <taxon>Thermaceae</taxon>
        <taxon>Thermus</taxon>
    </lineage>
</organism>
<name>A0A4Y9F8R9_9DEIN</name>
<reference evidence="1 2" key="1">
    <citation type="submission" date="2019-03" db="EMBL/GenBank/DDBJ databases">
        <title>Thermus tengchongensis species for the arsenic transformation mechanism.</title>
        <authorList>
            <person name="Yuan G.C."/>
        </authorList>
    </citation>
    <scope>NUCLEOTIDE SEQUENCE [LARGE SCALE GENOMIC DNA]</scope>
    <source>
        <strain evidence="1 2">15W</strain>
    </source>
</reference>
<evidence type="ECO:0000313" key="2">
    <source>
        <dbReference type="Proteomes" id="UP000297668"/>
    </source>
</evidence>
<dbReference type="PANTHER" id="PTHR34849">
    <property type="entry name" value="SSL5025 PROTEIN"/>
    <property type="match status" value="1"/>
</dbReference>
<dbReference type="RefSeq" id="WP_135261138.1">
    <property type="nucleotide sequence ID" value="NZ_SJZF01000043.1"/>
</dbReference>
<gene>
    <name evidence="1" type="ORF">E0687_13065</name>
</gene>
<protein>
    <submittedName>
        <fullName evidence="1">DUF433 domain-containing protein</fullName>
    </submittedName>
</protein>
<dbReference type="Gene3D" id="1.10.10.10">
    <property type="entry name" value="Winged helix-like DNA-binding domain superfamily/Winged helix DNA-binding domain"/>
    <property type="match status" value="1"/>
</dbReference>
<dbReference type="InterPro" id="IPR009057">
    <property type="entry name" value="Homeodomain-like_sf"/>
</dbReference>
<proteinExistence type="predicted"/>